<dbReference type="PROSITE" id="PS50832">
    <property type="entry name" value="S1_IF1_TYPE"/>
    <property type="match status" value="1"/>
</dbReference>
<dbReference type="GeneID" id="78315678"/>
<feature type="binding site" evidence="3">
    <location>
        <begin position="181"/>
        <end position="189"/>
    </location>
    <ligand>
        <name>GTP</name>
        <dbReference type="ChEBI" id="CHEBI:37565"/>
    </ligand>
</feature>
<dbReference type="STRING" id="261392.SAMN02745149_00357"/>
<evidence type="ECO:0000313" key="8">
    <source>
        <dbReference type="EMBL" id="SJZ30061.1"/>
    </source>
</evidence>
<dbReference type="EMBL" id="FUWG01000003">
    <property type="protein sequence ID" value="SJZ30061.1"/>
    <property type="molecule type" value="Genomic_DNA"/>
</dbReference>
<comment type="subunit">
    <text evidence="3">Monomer. Associates with 30S ribosomal subunit, binds 16S rRNA.</text>
</comment>
<protein>
    <recommendedName>
        <fullName evidence="3">Small ribosomal subunit biogenesis GTPase RsgA</fullName>
        <ecNumber evidence="3">3.6.1.-</ecNumber>
    </recommendedName>
</protein>
<dbReference type="InterPro" id="IPR030378">
    <property type="entry name" value="G_CP_dom"/>
</dbReference>
<dbReference type="NCBIfam" id="TIGR00157">
    <property type="entry name" value="ribosome small subunit-dependent GTPase A"/>
    <property type="match status" value="1"/>
</dbReference>
<evidence type="ECO:0000256" key="3">
    <source>
        <dbReference type="HAMAP-Rule" id="MF_01820"/>
    </source>
</evidence>
<dbReference type="GO" id="GO:0046872">
    <property type="term" value="F:metal ion binding"/>
    <property type="evidence" value="ECO:0007669"/>
    <property type="project" value="UniProtKB-KW"/>
</dbReference>
<dbReference type="HAMAP" id="MF_01820">
    <property type="entry name" value="GTPase_RsgA"/>
    <property type="match status" value="1"/>
</dbReference>
<feature type="domain" description="S1-like" evidence="5">
    <location>
        <begin position="10"/>
        <end position="63"/>
    </location>
</feature>
<keyword evidence="3" id="KW-0699">rRNA-binding</keyword>
<dbReference type="AlphaFoldDB" id="A0A1T4JIT1"/>
<keyword evidence="3" id="KW-0963">Cytoplasm</keyword>
<evidence type="ECO:0000256" key="4">
    <source>
        <dbReference type="PROSITE-ProRule" id="PRU00181"/>
    </source>
</evidence>
<comment type="cofactor">
    <cofactor evidence="3">
        <name>Zn(2+)</name>
        <dbReference type="ChEBI" id="CHEBI:29105"/>
    </cofactor>
    <text evidence="3">Binds 1 zinc ion per subunit.</text>
</comment>
<evidence type="ECO:0000259" key="6">
    <source>
        <dbReference type="PROSITE" id="PS50936"/>
    </source>
</evidence>
<evidence type="ECO:0000256" key="1">
    <source>
        <dbReference type="ARBA" id="ARBA00022741"/>
    </source>
</evidence>
<dbReference type="InterPro" id="IPR012340">
    <property type="entry name" value="NA-bd_OB-fold"/>
</dbReference>
<dbReference type="PROSITE" id="PS51721">
    <property type="entry name" value="G_CP"/>
    <property type="match status" value="1"/>
</dbReference>
<dbReference type="Proteomes" id="UP000190423">
    <property type="component" value="Unassembled WGS sequence"/>
</dbReference>
<dbReference type="InterPro" id="IPR004881">
    <property type="entry name" value="Ribosome_biogen_GTPase_RsgA"/>
</dbReference>
<dbReference type="GO" id="GO:0042274">
    <property type="term" value="P:ribosomal small subunit biogenesis"/>
    <property type="evidence" value="ECO:0007669"/>
    <property type="project" value="UniProtKB-UniRule"/>
</dbReference>
<dbReference type="Pfam" id="PF03193">
    <property type="entry name" value="RsgA_GTPase"/>
    <property type="match status" value="1"/>
</dbReference>
<evidence type="ECO:0000313" key="9">
    <source>
        <dbReference type="Proteomes" id="UP000190423"/>
    </source>
</evidence>
<dbReference type="CDD" id="cd01854">
    <property type="entry name" value="YjeQ_EngC"/>
    <property type="match status" value="1"/>
</dbReference>
<feature type="binding site" evidence="3">
    <location>
        <position position="274"/>
    </location>
    <ligand>
        <name>Zn(2+)</name>
        <dbReference type="ChEBI" id="CHEBI:29105"/>
    </ligand>
</feature>
<dbReference type="Gene3D" id="2.40.50.140">
    <property type="entry name" value="Nucleic acid-binding proteins"/>
    <property type="match status" value="1"/>
</dbReference>
<keyword evidence="9" id="KW-1185">Reference proteome</keyword>
<comment type="subcellular location">
    <subcellularLocation>
        <location evidence="3">Cytoplasm</location>
    </subcellularLocation>
</comment>
<keyword evidence="1 3" id="KW-0547">Nucleotide-binding</keyword>
<accession>A0A1T4JIT1</accession>
<reference evidence="8 9" key="1">
    <citation type="submission" date="2017-02" db="EMBL/GenBank/DDBJ databases">
        <authorList>
            <person name="Peterson S.W."/>
        </authorList>
    </citation>
    <scope>NUCLEOTIDE SEQUENCE [LARGE SCALE GENOMIC DNA]</scope>
    <source>
        <strain evidence="8 9">ATCC BAA-908</strain>
    </source>
</reference>
<keyword evidence="4" id="KW-0648">Protein biosynthesis</keyword>
<dbReference type="GO" id="GO:0005737">
    <property type="term" value="C:cytoplasm"/>
    <property type="evidence" value="ECO:0007669"/>
    <property type="project" value="UniProtKB-SubCell"/>
</dbReference>
<feature type="binding site" evidence="3">
    <location>
        <position position="282"/>
    </location>
    <ligand>
        <name>Zn(2+)</name>
        <dbReference type="ChEBI" id="CHEBI:29105"/>
    </ligand>
</feature>
<feature type="binding site" evidence="3">
    <location>
        <position position="288"/>
    </location>
    <ligand>
        <name>Zn(2+)</name>
        <dbReference type="ChEBI" id="CHEBI:29105"/>
    </ligand>
</feature>
<keyword evidence="3" id="KW-0479">Metal-binding</keyword>
<dbReference type="GO" id="GO:0019843">
    <property type="term" value="F:rRNA binding"/>
    <property type="evidence" value="ECO:0007669"/>
    <property type="project" value="UniProtKB-KW"/>
</dbReference>
<comment type="similarity">
    <text evidence="3">Belongs to the TRAFAC class YlqF/YawG GTPase family. RsgA subfamily.</text>
</comment>
<evidence type="ECO:0000259" key="7">
    <source>
        <dbReference type="PROSITE" id="PS51721"/>
    </source>
</evidence>
<gene>
    <name evidence="3" type="primary">rsgA</name>
    <name evidence="8" type="ORF">SAMN02745149_00357</name>
</gene>
<organism evidence="8 9">
    <name type="scientific">Treponema porcinum</name>
    <dbReference type="NCBI Taxonomy" id="261392"/>
    <lineage>
        <taxon>Bacteria</taxon>
        <taxon>Pseudomonadati</taxon>
        <taxon>Spirochaetota</taxon>
        <taxon>Spirochaetia</taxon>
        <taxon>Spirochaetales</taxon>
        <taxon>Treponemataceae</taxon>
        <taxon>Treponema</taxon>
    </lineage>
</organism>
<evidence type="ECO:0000256" key="2">
    <source>
        <dbReference type="ARBA" id="ARBA00023134"/>
    </source>
</evidence>
<dbReference type="InterPro" id="IPR006196">
    <property type="entry name" value="RNA-binding_domain_S1_IF1"/>
</dbReference>
<dbReference type="PANTHER" id="PTHR32120:SF11">
    <property type="entry name" value="SMALL RIBOSOMAL SUBUNIT BIOGENESIS GTPASE RSGA 1, MITOCHONDRIAL-RELATED"/>
    <property type="match status" value="1"/>
</dbReference>
<dbReference type="Gene3D" id="1.10.40.50">
    <property type="entry name" value="Probable gtpase engc, domain 3"/>
    <property type="match status" value="1"/>
</dbReference>
<dbReference type="InterPro" id="IPR027417">
    <property type="entry name" value="P-loop_NTPase"/>
</dbReference>
<dbReference type="PANTHER" id="PTHR32120">
    <property type="entry name" value="SMALL RIBOSOMAL SUBUNIT BIOGENESIS GTPASE RSGA"/>
    <property type="match status" value="1"/>
</dbReference>
<dbReference type="EC" id="3.6.1.-" evidence="3"/>
<dbReference type="InterPro" id="IPR010914">
    <property type="entry name" value="RsgA_GTPase_dom"/>
</dbReference>
<keyword evidence="4" id="KW-0396">Initiation factor</keyword>
<keyword evidence="2 3" id="KW-0342">GTP-binding</keyword>
<dbReference type="GO" id="GO:0003743">
    <property type="term" value="F:translation initiation factor activity"/>
    <property type="evidence" value="ECO:0007669"/>
    <property type="project" value="UniProtKB-UniRule"/>
</dbReference>
<proteinExistence type="inferred from homology"/>
<dbReference type="SUPFAM" id="SSF52540">
    <property type="entry name" value="P-loop containing nucleoside triphosphate hydrolases"/>
    <property type="match status" value="1"/>
</dbReference>
<dbReference type="OrthoDB" id="9809485at2"/>
<feature type="binding site" evidence="3">
    <location>
        <position position="280"/>
    </location>
    <ligand>
        <name>Zn(2+)</name>
        <dbReference type="ChEBI" id="CHEBI:29105"/>
    </ligand>
</feature>
<dbReference type="Gene3D" id="3.40.50.300">
    <property type="entry name" value="P-loop containing nucleotide triphosphate hydrolases"/>
    <property type="match status" value="1"/>
</dbReference>
<keyword evidence="3" id="KW-0862">Zinc</keyword>
<keyword evidence="3" id="KW-0378">Hydrolase</keyword>
<comment type="function">
    <text evidence="3">One of several proteins that assist in the late maturation steps of the functional core of the 30S ribosomal subunit. Helps release RbfA from mature subunits. May play a role in the assembly of ribosomal proteins into the subunit. Circularly permuted GTPase that catalyzes slow GTP hydrolysis, GTPase activity is stimulated by the 30S ribosomal subunit.</text>
</comment>
<dbReference type="SUPFAM" id="SSF50249">
    <property type="entry name" value="Nucleic acid-binding proteins"/>
    <property type="match status" value="1"/>
</dbReference>
<dbReference type="GO" id="GO:0003924">
    <property type="term" value="F:GTPase activity"/>
    <property type="evidence" value="ECO:0007669"/>
    <property type="project" value="UniProtKB-UniRule"/>
</dbReference>
<evidence type="ECO:0000259" key="5">
    <source>
        <dbReference type="PROSITE" id="PS50832"/>
    </source>
</evidence>
<name>A0A1T4JIT1_TREPO</name>
<dbReference type="RefSeq" id="WP_078932289.1">
    <property type="nucleotide sequence ID" value="NZ_FUWG01000003.1"/>
</dbReference>
<dbReference type="PROSITE" id="PS50936">
    <property type="entry name" value="ENGC_GTPASE"/>
    <property type="match status" value="1"/>
</dbReference>
<dbReference type="GO" id="GO:0005525">
    <property type="term" value="F:GTP binding"/>
    <property type="evidence" value="ECO:0007669"/>
    <property type="project" value="UniProtKB-UniRule"/>
</dbReference>
<keyword evidence="3" id="KW-0690">Ribosome biogenesis</keyword>
<feature type="domain" description="CP-type G" evidence="7">
    <location>
        <begin position="75"/>
        <end position="250"/>
    </location>
</feature>
<feature type="binding site" evidence="3">
    <location>
        <begin position="127"/>
        <end position="130"/>
    </location>
    <ligand>
        <name>GTP</name>
        <dbReference type="ChEBI" id="CHEBI:37565"/>
    </ligand>
</feature>
<feature type="domain" description="EngC GTPase" evidence="6">
    <location>
        <begin position="87"/>
        <end position="248"/>
    </location>
</feature>
<sequence>MQGTVLAGSNNFFEVECDDGITRSCSIKGKVLKSDTEYYNPLAPGDIVEIEADSIDEEKGQVVSLVPRKNEFVRWNVKGRCPQLLAANVDYMILVTTPAEPPFRPRFIDRELAQAEMLGLTPVIVCNKYDLIGTDDTIDVDKYLSIWEQLGYKVMRISAKTGEGVAEFAELLEDHLSALVGQSGVGKSSLVNVLDDTCVLKTGSLSKKYGRGSHTTTKGTLNRIRLNVSLTGGIKGRVASIIDTPGIRRFMLHGIEAEDLALYFKEFKPFLGQCTFGMSCSHTHENGCRIRKAVEDGEITAERYDSWLRIMEQIKNKTWED</sequence>
<keyword evidence="3" id="KW-0694">RNA-binding</keyword>